<protein>
    <submittedName>
        <fullName evidence="1">Uncharacterized protein</fullName>
    </submittedName>
</protein>
<dbReference type="AlphaFoldDB" id="A0A7I8JSX2"/>
<gene>
    <name evidence="1" type="ORF">SI7747_17019109</name>
    <name evidence="2" type="ORF">SI8410_17020595</name>
</gene>
<dbReference type="EMBL" id="LR746280">
    <property type="protein sequence ID" value="CAA7409917.1"/>
    <property type="molecule type" value="Genomic_DNA"/>
</dbReference>
<evidence type="ECO:0000313" key="1">
    <source>
        <dbReference type="EMBL" id="CAA2633619.1"/>
    </source>
</evidence>
<reference evidence="1" key="1">
    <citation type="submission" date="2019-12" db="EMBL/GenBank/DDBJ databases">
        <authorList>
            <person name="Scholz U."/>
            <person name="Mascher M."/>
            <person name="Fiebig A."/>
        </authorList>
    </citation>
    <scope>NUCLEOTIDE SEQUENCE</scope>
</reference>
<sequence length="32" mass="3633">MSTLPSFPTYLPGRGQWVIKKAHGLGWRPTLH</sequence>
<accession>A0A7I8JSX2</accession>
<dbReference type="EMBL" id="LR743604">
    <property type="protein sequence ID" value="CAA2633619.1"/>
    <property type="molecule type" value="Genomic_DNA"/>
</dbReference>
<evidence type="ECO:0000313" key="2">
    <source>
        <dbReference type="EMBL" id="CAA7409917.1"/>
    </source>
</evidence>
<name>A0A7I8JSX2_SPIIN</name>
<proteinExistence type="predicted"/>
<evidence type="ECO:0000313" key="3">
    <source>
        <dbReference type="Proteomes" id="UP000663760"/>
    </source>
</evidence>
<organism evidence="1">
    <name type="scientific">Spirodela intermedia</name>
    <name type="common">Intermediate duckweed</name>
    <dbReference type="NCBI Taxonomy" id="51605"/>
    <lineage>
        <taxon>Eukaryota</taxon>
        <taxon>Viridiplantae</taxon>
        <taxon>Streptophyta</taxon>
        <taxon>Embryophyta</taxon>
        <taxon>Tracheophyta</taxon>
        <taxon>Spermatophyta</taxon>
        <taxon>Magnoliopsida</taxon>
        <taxon>Liliopsida</taxon>
        <taxon>Araceae</taxon>
        <taxon>Lemnoideae</taxon>
        <taxon>Spirodela</taxon>
    </lineage>
</organism>
<keyword evidence="3" id="KW-1185">Reference proteome</keyword>
<dbReference type="Proteomes" id="UP000663760">
    <property type="component" value="Chromosome 17"/>
</dbReference>